<proteinExistence type="predicted"/>
<dbReference type="OrthoDB" id="642536at2759"/>
<organism evidence="2 3">
    <name type="scientific">Striga hermonthica</name>
    <name type="common">Purple witchweed</name>
    <name type="synonym">Buchnera hermonthica</name>
    <dbReference type="NCBI Taxonomy" id="68872"/>
    <lineage>
        <taxon>Eukaryota</taxon>
        <taxon>Viridiplantae</taxon>
        <taxon>Streptophyta</taxon>
        <taxon>Embryophyta</taxon>
        <taxon>Tracheophyta</taxon>
        <taxon>Spermatophyta</taxon>
        <taxon>Magnoliopsida</taxon>
        <taxon>eudicotyledons</taxon>
        <taxon>Gunneridae</taxon>
        <taxon>Pentapetalae</taxon>
        <taxon>asterids</taxon>
        <taxon>lamiids</taxon>
        <taxon>Lamiales</taxon>
        <taxon>Orobanchaceae</taxon>
        <taxon>Buchnereae</taxon>
        <taxon>Striga</taxon>
    </lineage>
</organism>
<comment type="caution">
    <text evidence="2">The sequence shown here is derived from an EMBL/GenBank/DDBJ whole genome shotgun (WGS) entry which is preliminary data.</text>
</comment>
<dbReference type="PANTHER" id="PTHR44259:SF37">
    <property type="entry name" value="DUF1618 DOMAIN-CONTAINING PROTEIN"/>
    <property type="match status" value="1"/>
</dbReference>
<dbReference type="InterPro" id="IPR050942">
    <property type="entry name" value="F-box_BR-signaling"/>
</dbReference>
<feature type="domain" description="KIB1-4 beta-propeller" evidence="1">
    <location>
        <begin position="92"/>
        <end position="367"/>
    </location>
</feature>
<dbReference type="AlphaFoldDB" id="A0A9N7NE84"/>
<dbReference type="EMBL" id="CACSLK010027752">
    <property type="protein sequence ID" value="CAA0828316.1"/>
    <property type="molecule type" value="Genomic_DNA"/>
</dbReference>
<sequence length="401" mass="45356">MASSTSICGKWLAGYGKYKADSQFSPGIYPATGRLYLPVARQMTTISLQSSSYQSLRQQQLPASRNVIRLACCPEIDSCAEVDSFPGDDFVLRGYSHGWQALFNPDSLDTFLYNPVSRRRIKLPPIEDLPRHPSFNYIGNMRTSVDKCILSCSPDEDEENCRAVIIFNEIGALACCCPGRSVNWIPLGDKDMFLWWDEVPGRRWRWSGCYEDCVYSPEHKLVFALTTSGHLNSWDLWDPLYPLDLLEPVKKELAELDSSRHDHSFNKFKFYDGRIDRQPDDLPAEHLAVVGRDIIVVTQHAGGGGFDVHRYDPEEEGGFKCSDLGAWALFIGFQSNAFALPVANFPGLKSNSIYFTDNSTQVVHIFDYEEKTVSPSYYPSNVEHLERIVKQDKTELLSVSC</sequence>
<name>A0A9N7NE84_STRHE</name>
<evidence type="ECO:0000313" key="2">
    <source>
        <dbReference type="EMBL" id="CAA0828316.1"/>
    </source>
</evidence>
<dbReference type="InterPro" id="IPR005174">
    <property type="entry name" value="KIB1-4_b-propeller"/>
</dbReference>
<dbReference type="Pfam" id="PF03478">
    <property type="entry name" value="Beta-prop_KIB1-4"/>
    <property type="match status" value="1"/>
</dbReference>
<dbReference type="PANTHER" id="PTHR44259">
    <property type="entry name" value="OS07G0183000 PROTEIN-RELATED"/>
    <property type="match status" value="1"/>
</dbReference>
<evidence type="ECO:0000259" key="1">
    <source>
        <dbReference type="Pfam" id="PF03478"/>
    </source>
</evidence>
<dbReference type="SUPFAM" id="SSF75011">
    <property type="entry name" value="3-carboxy-cis,cis-mucoante lactonizing enzyme"/>
    <property type="match status" value="1"/>
</dbReference>
<keyword evidence="3" id="KW-1185">Reference proteome</keyword>
<accession>A0A9N7NE84</accession>
<dbReference type="Proteomes" id="UP001153555">
    <property type="component" value="Unassembled WGS sequence"/>
</dbReference>
<reference evidence="2" key="1">
    <citation type="submission" date="2019-12" db="EMBL/GenBank/DDBJ databases">
        <authorList>
            <person name="Scholes J."/>
        </authorList>
    </citation>
    <scope>NUCLEOTIDE SEQUENCE</scope>
</reference>
<protein>
    <recommendedName>
        <fullName evidence="1">KIB1-4 beta-propeller domain-containing protein</fullName>
    </recommendedName>
</protein>
<evidence type="ECO:0000313" key="3">
    <source>
        <dbReference type="Proteomes" id="UP001153555"/>
    </source>
</evidence>
<gene>
    <name evidence="2" type="ORF">SHERM_24011</name>
</gene>